<dbReference type="Proteomes" id="UP000828048">
    <property type="component" value="Chromosome 11"/>
</dbReference>
<reference evidence="1 2" key="1">
    <citation type="journal article" date="2021" name="Hortic Res">
        <title>High-quality reference genome and annotation aids understanding of berry development for evergreen blueberry (Vaccinium darrowii).</title>
        <authorList>
            <person name="Yu J."/>
            <person name="Hulse-Kemp A.M."/>
            <person name="Babiker E."/>
            <person name="Staton M."/>
        </authorList>
    </citation>
    <scope>NUCLEOTIDE SEQUENCE [LARGE SCALE GENOMIC DNA]</scope>
    <source>
        <strain evidence="2">cv. NJ 8807/NJ 8810</strain>
        <tissue evidence="1">Young leaf</tissue>
    </source>
</reference>
<name>A0ACB7YLU5_9ERIC</name>
<gene>
    <name evidence="1" type="ORF">Vadar_012757</name>
</gene>
<dbReference type="EMBL" id="CM037161">
    <property type="protein sequence ID" value="KAH7854341.1"/>
    <property type="molecule type" value="Genomic_DNA"/>
</dbReference>
<sequence length="180" mass="21082">MNGACSNMQFWYFCERFQMCSWRNLRLLLFEELMMLAFCWYLLGSEVDNEYSGGAYLVLAYSSRLFFSIFLQGLEGLKLFSPLDENYPPYDLIWEDRGILSGKSFYLPGSVDVHDQQLEQWNLEAPPLYLWSRPDWTAEHKAIAQRHGHLSKEQEEALAKGENGGTPISNYLMEENHYCY</sequence>
<proteinExistence type="predicted"/>
<protein>
    <submittedName>
        <fullName evidence="1">Uncharacterized protein</fullName>
    </submittedName>
</protein>
<organism evidence="1 2">
    <name type="scientific">Vaccinium darrowii</name>
    <dbReference type="NCBI Taxonomy" id="229202"/>
    <lineage>
        <taxon>Eukaryota</taxon>
        <taxon>Viridiplantae</taxon>
        <taxon>Streptophyta</taxon>
        <taxon>Embryophyta</taxon>
        <taxon>Tracheophyta</taxon>
        <taxon>Spermatophyta</taxon>
        <taxon>Magnoliopsida</taxon>
        <taxon>eudicotyledons</taxon>
        <taxon>Gunneridae</taxon>
        <taxon>Pentapetalae</taxon>
        <taxon>asterids</taxon>
        <taxon>Ericales</taxon>
        <taxon>Ericaceae</taxon>
        <taxon>Vaccinioideae</taxon>
        <taxon>Vaccinieae</taxon>
        <taxon>Vaccinium</taxon>
    </lineage>
</organism>
<comment type="caution">
    <text evidence="1">The sequence shown here is derived from an EMBL/GenBank/DDBJ whole genome shotgun (WGS) entry which is preliminary data.</text>
</comment>
<evidence type="ECO:0000313" key="2">
    <source>
        <dbReference type="Proteomes" id="UP000828048"/>
    </source>
</evidence>
<keyword evidence="2" id="KW-1185">Reference proteome</keyword>
<evidence type="ECO:0000313" key="1">
    <source>
        <dbReference type="EMBL" id="KAH7854341.1"/>
    </source>
</evidence>
<accession>A0ACB7YLU5</accession>